<dbReference type="AlphaFoldDB" id="A0AAW0M5B8"/>
<organism evidence="9 10">
    <name type="scientific">Quercus suber</name>
    <name type="common">Cork oak</name>
    <dbReference type="NCBI Taxonomy" id="58331"/>
    <lineage>
        <taxon>Eukaryota</taxon>
        <taxon>Viridiplantae</taxon>
        <taxon>Streptophyta</taxon>
        <taxon>Embryophyta</taxon>
        <taxon>Tracheophyta</taxon>
        <taxon>Spermatophyta</taxon>
        <taxon>Magnoliopsida</taxon>
        <taxon>eudicotyledons</taxon>
        <taxon>Gunneridae</taxon>
        <taxon>Pentapetalae</taxon>
        <taxon>rosids</taxon>
        <taxon>fabids</taxon>
        <taxon>Fagales</taxon>
        <taxon>Fagaceae</taxon>
        <taxon>Quercus</taxon>
    </lineage>
</organism>
<comment type="caution">
    <text evidence="9">The sequence shown here is derived from an EMBL/GenBank/DDBJ whole genome shotgun (WGS) entry which is preliminary data.</text>
</comment>
<evidence type="ECO:0000313" key="10">
    <source>
        <dbReference type="Proteomes" id="UP000237347"/>
    </source>
</evidence>
<evidence type="ECO:0000313" key="9">
    <source>
        <dbReference type="EMBL" id="KAK7857959.1"/>
    </source>
</evidence>
<proteinExistence type="inferred from homology"/>
<dbReference type="InterPro" id="IPR000490">
    <property type="entry name" value="Glyco_hydro_17"/>
</dbReference>
<protein>
    <recommendedName>
        <fullName evidence="3">glucan endo-1,3-beta-D-glucosidase</fullName>
        <ecNumber evidence="3">3.2.1.39</ecNumber>
    </recommendedName>
    <alternativeName>
        <fullName evidence="6">(1-&gt;3)-beta-glucan endohydrolase</fullName>
    </alternativeName>
    <alternativeName>
        <fullName evidence="7">Beta-1,3-endoglucanase</fullName>
    </alternativeName>
</protein>
<dbReference type="Proteomes" id="UP000237347">
    <property type="component" value="Unassembled WGS sequence"/>
</dbReference>
<evidence type="ECO:0000256" key="5">
    <source>
        <dbReference type="ARBA" id="ARBA00023295"/>
    </source>
</evidence>
<feature type="non-terminal residue" evidence="9">
    <location>
        <position position="1"/>
    </location>
</feature>
<keyword evidence="10" id="KW-1185">Reference proteome</keyword>
<dbReference type="Pfam" id="PF00332">
    <property type="entry name" value="Glyco_hydro_17"/>
    <property type="match status" value="1"/>
</dbReference>
<dbReference type="GO" id="GO:0005975">
    <property type="term" value="P:carbohydrate metabolic process"/>
    <property type="evidence" value="ECO:0007669"/>
    <property type="project" value="InterPro"/>
</dbReference>
<reference evidence="9 10" key="1">
    <citation type="journal article" date="2018" name="Sci. Data">
        <title>The draft genome sequence of cork oak.</title>
        <authorList>
            <person name="Ramos A.M."/>
            <person name="Usie A."/>
            <person name="Barbosa P."/>
            <person name="Barros P.M."/>
            <person name="Capote T."/>
            <person name="Chaves I."/>
            <person name="Simoes F."/>
            <person name="Abreu I."/>
            <person name="Carrasquinho I."/>
            <person name="Faro C."/>
            <person name="Guimaraes J.B."/>
            <person name="Mendonca D."/>
            <person name="Nobrega F."/>
            <person name="Rodrigues L."/>
            <person name="Saibo N.J.M."/>
            <person name="Varela M.C."/>
            <person name="Egas C."/>
            <person name="Matos J."/>
            <person name="Miguel C.M."/>
            <person name="Oliveira M.M."/>
            <person name="Ricardo C.P."/>
            <person name="Goncalves S."/>
        </authorList>
    </citation>
    <scope>NUCLEOTIDE SEQUENCE [LARGE SCALE GENOMIC DNA]</scope>
    <source>
        <strain evidence="10">cv. HL8</strain>
    </source>
</reference>
<gene>
    <name evidence="9" type="ORF">CFP56_015206</name>
</gene>
<dbReference type="GO" id="GO:0042973">
    <property type="term" value="F:glucan endo-1,3-beta-D-glucosidase activity"/>
    <property type="evidence" value="ECO:0007669"/>
    <property type="project" value="UniProtKB-EC"/>
</dbReference>
<accession>A0AAW0M5B8</accession>
<evidence type="ECO:0000256" key="7">
    <source>
        <dbReference type="ARBA" id="ARBA00033417"/>
    </source>
</evidence>
<evidence type="ECO:0000256" key="8">
    <source>
        <dbReference type="RuleBase" id="RU004335"/>
    </source>
</evidence>
<dbReference type="PANTHER" id="PTHR32227">
    <property type="entry name" value="GLUCAN ENDO-1,3-BETA-GLUCOSIDASE BG1-RELATED-RELATED"/>
    <property type="match status" value="1"/>
</dbReference>
<comment type="catalytic activity">
    <reaction evidence="1">
        <text>Hydrolysis of (1-&gt;3)-beta-D-glucosidic linkages in (1-&gt;3)-beta-D-glucans.</text>
        <dbReference type="EC" id="3.2.1.39"/>
    </reaction>
</comment>
<keyword evidence="5" id="KW-0326">Glycosidase</keyword>
<evidence type="ECO:0000256" key="4">
    <source>
        <dbReference type="ARBA" id="ARBA00022801"/>
    </source>
</evidence>
<evidence type="ECO:0000256" key="1">
    <source>
        <dbReference type="ARBA" id="ARBA00000382"/>
    </source>
</evidence>
<evidence type="ECO:0000256" key="6">
    <source>
        <dbReference type="ARBA" id="ARBA00033335"/>
    </source>
</evidence>
<comment type="similarity">
    <text evidence="2 8">Belongs to the glycosyl hydrolase 17 family.</text>
</comment>
<dbReference type="Gene3D" id="3.20.20.80">
    <property type="entry name" value="Glycosidases"/>
    <property type="match status" value="1"/>
</dbReference>
<evidence type="ECO:0000256" key="2">
    <source>
        <dbReference type="ARBA" id="ARBA00008773"/>
    </source>
</evidence>
<dbReference type="SUPFAM" id="SSF51445">
    <property type="entry name" value="(Trans)glycosidases"/>
    <property type="match status" value="1"/>
</dbReference>
<dbReference type="InterPro" id="IPR044965">
    <property type="entry name" value="Glyco_hydro_17_plant"/>
</dbReference>
<evidence type="ECO:0000256" key="3">
    <source>
        <dbReference type="ARBA" id="ARBA00012780"/>
    </source>
</evidence>
<dbReference type="EMBL" id="PKMF04000023">
    <property type="protein sequence ID" value="KAK7857959.1"/>
    <property type="molecule type" value="Genomic_DNA"/>
</dbReference>
<dbReference type="InterPro" id="IPR017853">
    <property type="entry name" value="GH"/>
</dbReference>
<keyword evidence="4" id="KW-0378">Hydrolase</keyword>
<name>A0AAW0M5B8_QUESU</name>
<dbReference type="EC" id="3.2.1.39" evidence="3"/>
<sequence>SQSFIEVNYGQVTDNLPPPAATASLLKSTAIRKVRLYGANGAIIKALANIGIVIGAANGNIPTLASNPNTATQWMNSNVLPYYPARNITLITVGNEVMTSMDQGLISQLLRTIRNVQNALNSVVGHWV</sequence>